<reference evidence="2 3" key="1">
    <citation type="submission" date="2019-08" db="EMBL/GenBank/DDBJ databases">
        <authorList>
            <person name="Liang Q."/>
        </authorList>
    </citation>
    <scope>NUCLEOTIDE SEQUENCE [LARGE SCALE GENOMIC DNA]</scope>
    <source>
        <strain evidence="2 3">V1718</strain>
    </source>
</reference>
<dbReference type="EMBL" id="CP042467">
    <property type="protein sequence ID" value="QED30053.1"/>
    <property type="molecule type" value="Genomic_DNA"/>
</dbReference>
<protein>
    <submittedName>
        <fullName evidence="2">FixH family protein</fullName>
    </submittedName>
</protein>
<name>A0A5B8Y134_9DELT</name>
<dbReference type="Proteomes" id="UP000321595">
    <property type="component" value="Chromosome"/>
</dbReference>
<dbReference type="InterPro" id="IPR032693">
    <property type="entry name" value="YtkA-like_dom"/>
</dbReference>
<gene>
    <name evidence="2" type="ORF">FRD01_23020</name>
</gene>
<evidence type="ECO:0000259" key="1">
    <source>
        <dbReference type="Pfam" id="PF13115"/>
    </source>
</evidence>
<dbReference type="RefSeq" id="WP_146963398.1">
    <property type="nucleotide sequence ID" value="NZ_CP042467.1"/>
</dbReference>
<keyword evidence="3" id="KW-1185">Reference proteome</keyword>
<organism evidence="2 3">
    <name type="scientific">Microvenator marinus</name>
    <dbReference type="NCBI Taxonomy" id="2600177"/>
    <lineage>
        <taxon>Bacteria</taxon>
        <taxon>Deltaproteobacteria</taxon>
        <taxon>Bradymonadales</taxon>
        <taxon>Microvenatoraceae</taxon>
        <taxon>Microvenator</taxon>
    </lineage>
</organism>
<dbReference type="AlphaFoldDB" id="A0A5B8Y134"/>
<accession>A0A5B8Y134</accession>
<sequence>MTKFIIAIIASVFVVSCGEHSDHSDHGDHHNHSTTNNHVVELVQTVDGWTLEMIPPDADYVVGANEFQFKLIDPDGPVDATEFDVEGWMPAHGHGTAVPTTVETTGEGEYTATVTFNMGGAWEVQVNADGKEFVFNVMVPM</sequence>
<evidence type="ECO:0000313" key="2">
    <source>
        <dbReference type="EMBL" id="QED30053.1"/>
    </source>
</evidence>
<dbReference type="Pfam" id="PF13115">
    <property type="entry name" value="YtkA"/>
    <property type="match status" value="1"/>
</dbReference>
<proteinExistence type="predicted"/>
<dbReference type="PROSITE" id="PS51257">
    <property type="entry name" value="PROKAR_LIPOPROTEIN"/>
    <property type="match status" value="1"/>
</dbReference>
<evidence type="ECO:0000313" key="3">
    <source>
        <dbReference type="Proteomes" id="UP000321595"/>
    </source>
</evidence>
<dbReference type="KEGG" id="bbae:FRD01_23020"/>
<feature type="domain" description="YtkA-like" evidence="1">
    <location>
        <begin position="45"/>
        <end position="126"/>
    </location>
</feature>